<dbReference type="Gramene" id="SIN_1011348.t">
    <property type="protein sequence ID" value="SIN_1011348.t"/>
    <property type="gene ID" value="SIN_1011348"/>
</dbReference>
<feature type="domain" description="F-box" evidence="1">
    <location>
        <begin position="6"/>
        <end position="40"/>
    </location>
</feature>
<dbReference type="PANTHER" id="PTHR31639">
    <property type="entry name" value="F-BOX PROTEIN-LIKE"/>
    <property type="match status" value="1"/>
</dbReference>
<evidence type="ECO:0000313" key="3">
    <source>
        <dbReference type="RefSeq" id="XP_011074581.1"/>
    </source>
</evidence>
<proteinExistence type="predicted"/>
<dbReference type="RefSeq" id="XP_011074581.1">
    <property type="nucleotide sequence ID" value="XM_011076279.1"/>
</dbReference>
<dbReference type="InterPro" id="IPR032675">
    <property type="entry name" value="LRR_dom_sf"/>
</dbReference>
<dbReference type="Gene3D" id="3.80.10.10">
    <property type="entry name" value="Ribonuclease Inhibitor"/>
    <property type="match status" value="1"/>
</dbReference>
<dbReference type="InterPro" id="IPR036047">
    <property type="entry name" value="F-box-like_dom_sf"/>
</dbReference>
<keyword evidence="2" id="KW-1185">Reference proteome</keyword>
<dbReference type="AlphaFoldDB" id="A0A6I9SV73"/>
<dbReference type="PROSITE" id="PS50181">
    <property type="entry name" value="FBOX"/>
    <property type="match status" value="1"/>
</dbReference>
<dbReference type="Pfam" id="PF08387">
    <property type="entry name" value="FBD"/>
    <property type="match status" value="1"/>
</dbReference>
<sequence length="425" mass="48530">MGGCEGDRLSNLPCDIMDNILKLLPLVEAVRTSILSREWRYKWVTIPHLIFDPKTFPPKSITKKYIAWSVIYQVLLLHKGPIVKFSLKTGPKTIYSPYLDHSLQFLSNHPIEELTLDHLPFGPIPHFLFAFEHLKHLYLVDAVLRPPRTFKGLGRLVTLHLEQVDFMPGEFKRVISQCPMLECLNLIHTCDVYTWGDLEDIDAPNLKSFYFSGFLTLISFKNAPLLTELSMMSWSYGLDDYKNDLIEYFDVRGSVTRLVYDDHFFNVLSRCGLPQKLPHNLNFLQFLSFPRISFSSISEVSCAVCLIRSSPNLRSLEITLSTSSDVPEMKTTAEFLMKMQKEGEFPVMSRLEYVKIEALSGLEPEMEFVKLLLSAATVLRKLEICSIYSGAGSEAGSKMFSELLSFRPASPNVQFILEHLNLNPI</sequence>
<dbReference type="Proteomes" id="UP000504604">
    <property type="component" value="Linkage group LG3"/>
</dbReference>
<dbReference type="InterPro" id="IPR006566">
    <property type="entry name" value="FBD"/>
</dbReference>
<dbReference type="PANTHER" id="PTHR31639:SF312">
    <property type="entry name" value="CYCLIN-LIKE F-BOX"/>
    <property type="match status" value="1"/>
</dbReference>
<evidence type="ECO:0000259" key="1">
    <source>
        <dbReference type="PROSITE" id="PS50181"/>
    </source>
</evidence>
<protein>
    <submittedName>
        <fullName evidence="3">F-box/FBD/LRR-repeat protein At1g13570-like</fullName>
    </submittedName>
</protein>
<dbReference type="Pfam" id="PF00646">
    <property type="entry name" value="F-box"/>
    <property type="match status" value="1"/>
</dbReference>
<reference evidence="3" key="1">
    <citation type="submission" date="2025-08" db="UniProtKB">
        <authorList>
            <consortium name="RefSeq"/>
        </authorList>
    </citation>
    <scope>IDENTIFICATION</scope>
</reference>
<dbReference type="SUPFAM" id="SSF81383">
    <property type="entry name" value="F-box domain"/>
    <property type="match status" value="1"/>
</dbReference>
<dbReference type="InterPro" id="IPR001810">
    <property type="entry name" value="F-box_dom"/>
</dbReference>
<dbReference type="KEGG" id="sind:105159269"/>
<dbReference type="SUPFAM" id="SSF52047">
    <property type="entry name" value="RNI-like"/>
    <property type="match status" value="1"/>
</dbReference>
<dbReference type="InParanoid" id="A0A6I9SV73"/>
<evidence type="ECO:0000313" key="2">
    <source>
        <dbReference type="Proteomes" id="UP000504604"/>
    </source>
</evidence>
<dbReference type="InterPro" id="IPR055411">
    <property type="entry name" value="LRR_FXL15/At3g58940/PEG3-like"/>
</dbReference>
<dbReference type="OrthoDB" id="846969at2759"/>
<dbReference type="SMART" id="SM00579">
    <property type="entry name" value="FBD"/>
    <property type="match status" value="1"/>
</dbReference>
<name>A0A6I9SV73_SESIN</name>
<dbReference type="GeneID" id="105159269"/>
<gene>
    <name evidence="3" type="primary">LOC105159269</name>
</gene>
<dbReference type="Pfam" id="PF24758">
    <property type="entry name" value="LRR_At5g56370"/>
    <property type="match status" value="1"/>
</dbReference>
<organism evidence="2 3">
    <name type="scientific">Sesamum indicum</name>
    <name type="common">Oriental sesame</name>
    <name type="synonym">Sesamum orientale</name>
    <dbReference type="NCBI Taxonomy" id="4182"/>
    <lineage>
        <taxon>Eukaryota</taxon>
        <taxon>Viridiplantae</taxon>
        <taxon>Streptophyta</taxon>
        <taxon>Embryophyta</taxon>
        <taxon>Tracheophyta</taxon>
        <taxon>Spermatophyta</taxon>
        <taxon>Magnoliopsida</taxon>
        <taxon>eudicotyledons</taxon>
        <taxon>Gunneridae</taxon>
        <taxon>Pentapetalae</taxon>
        <taxon>asterids</taxon>
        <taxon>lamiids</taxon>
        <taxon>Lamiales</taxon>
        <taxon>Pedaliaceae</taxon>
        <taxon>Sesamum</taxon>
    </lineage>
</organism>
<accession>A0A6I9SV73</accession>